<keyword evidence="1" id="KW-0238">DNA-binding</keyword>
<reference evidence="2 3" key="1">
    <citation type="journal article" date="2015" name="Genome Announc.">
        <title>Complete genome sequences for 35 biothreat assay-relevant bacillus species.</title>
        <authorList>
            <person name="Johnson S.L."/>
            <person name="Daligault H.E."/>
            <person name="Davenport K.W."/>
            <person name="Jaissle J."/>
            <person name="Frey K.G."/>
            <person name="Ladner J.T."/>
            <person name="Broomall S.M."/>
            <person name="Bishop-Lilly K.A."/>
            <person name="Bruce D.C."/>
            <person name="Gibbons H.S."/>
            <person name="Coyne S.R."/>
            <person name="Lo C.C."/>
            <person name="Meincke L."/>
            <person name="Munk A.C."/>
            <person name="Koroleva G.I."/>
            <person name="Rosenzweig C.N."/>
            <person name="Palacios G.F."/>
            <person name="Redden C.L."/>
            <person name="Minogue T.D."/>
            <person name="Chain P.S."/>
        </authorList>
    </citation>
    <scope>NUCLEOTIDE SEQUENCE [LARGE SCALE GENOMIC DNA]</scope>
    <source>
        <strain evidence="3">ATCC 14581 / DSM 32 / JCM 2506 / NBRC 15308 / NCIMB 9376 / NCTC 10342 / NRRL B-14308 / VKM B-512</strain>
    </source>
</reference>
<dbReference type="GO" id="GO:0003700">
    <property type="term" value="F:DNA-binding transcription factor activity"/>
    <property type="evidence" value="ECO:0007669"/>
    <property type="project" value="InterPro"/>
</dbReference>
<dbReference type="KEGG" id="bmeg:BG04_35"/>
<dbReference type="GO" id="GO:0003677">
    <property type="term" value="F:DNA binding"/>
    <property type="evidence" value="ECO:0007669"/>
    <property type="project" value="UniProtKB-KW"/>
</dbReference>
<gene>
    <name evidence="2" type="ORF">BG04_35</name>
</gene>
<dbReference type="PRINTS" id="PR00598">
    <property type="entry name" value="HTHMARR"/>
</dbReference>
<dbReference type="HOGENOM" id="CLU_083287_27_4_9"/>
<protein>
    <submittedName>
        <fullName evidence="2">Uncharacterized protein</fullName>
    </submittedName>
</protein>
<dbReference type="SUPFAM" id="SSF46785">
    <property type="entry name" value="Winged helix' DNA-binding domain"/>
    <property type="match status" value="1"/>
</dbReference>
<dbReference type="InterPro" id="IPR000835">
    <property type="entry name" value="HTH_MarR-typ"/>
</dbReference>
<dbReference type="RefSeq" id="WP_013083871.1">
    <property type="nucleotide sequence ID" value="NZ_BCVB01000006.1"/>
</dbReference>
<dbReference type="PANTHER" id="PTHR33164">
    <property type="entry name" value="TRANSCRIPTIONAL REGULATOR, MARR FAMILY"/>
    <property type="match status" value="1"/>
</dbReference>
<dbReference type="PROSITE" id="PS50995">
    <property type="entry name" value="HTH_MARR_2"/>
    <property type="match status" value="1"/>
</dbReference>
<dbReference type="PATRIC" id="fig|592022.4.peg.3106"/>
<dbReference type="InterPro" id="IPR039422">
    <property type="entry name" value="MarR/SlyA-like"/>
</dbReference>
<dbReference type="Gene3D" id="1.10.287.100">
    <property type="match status" value="1"/>
</dbReference>
<dbReference type="GeneID" id="93643560"/>
<dbReference type="InterPro" id="IPR036390">
    <property type="entry name" value="WH_DNA-bd_sf"/>
</dbReference>
<evidence type="ECO:0000256" key="1">
    <source>
        <dbReference type="ARBA" id="ARBA00023125"/>
    </source>
</evidence>
<dbReference type="GO" id="GO:0006950">
    <property type="term" value="P:response to stress"/>
    <property type="evidence" value="ECO:0007669"/>
    <property type="project" value="TreeGrafter"/>
</dbReference>
<dbReference type="Pfam" id="PF01047">
    <property type="entry name" value="MarR"/>
    <property type="match status" value="1"/>
</dbReference>
<dbReference type="Gene3D" id="1.20.5.420">
    <property type="entry name" value="Immunoglobulin FC, subunit C"/>
    <property type="match status" value="1"/>
</dbReference>
<dbReference type="InterPro" id="IPR036388">
    <property type="entry name" value="WH-like_DNA-bd_sf"/>
</dbReference>
<dbReference type="Proteomes" id="UP000031829">
    <property type="component" value="Chromosome"/>
</dbReference>
<dbReference type="EMBL" id="CP009920">
    <property type="protein sequence ID" value="AJI23707.1"/>
    <property type="molecule type" value="Genomic_DNA"/>
</dbReference>
<proteinExistence type="predicted"/>
<dbReference type="AlphaFoldDB" id="A0A0B6ARD1"/>
<sequence>MTKSNQYLGEIRSSLQVLFEKMQPEIMESLNEHEMTPTQLFVLSYLKKVGSSKVSQIAELMDVKPSAVTLLVDRLEQHNFVVREHNKEDRRVVDITLTEFGHRKLEDVLNGRKAIMDRYLLHLTEEELSMMASITKKLATSAASYKDKQQ</sequence>
<dbReference type="PANTHER" id="PTHR33164:SF99">
    <property type="entry name" value="MARR FAMILY REGULATORY PROTEIN"/>
    <property type="match status" value="1"/>
</dbReference>
<accession>A0A0B6ARD1</accession>
<name>A0A0B6ARD1_PRIM2</name>
<dbReference type="SMART" id="SM00347">
    <property type="entry name" value="HTH_MARR"/>
    <property type="match status" value="1"/>
</dbReference>
<dbReference type="Gene3D" id="1.10.10.10">
    <property type="entry name" value="Winged helix-like DNA-binding domain superfamily/Winged helix DNA-binding domain"/>
    <property type="match status" value="1"/>
</dbReference>
<evidence type="ECO:0000313" key="2">
    <source>
        <dbReference type="EMBL" id="AJI23707.1"/>
    </source>
</evidence>
<evidence type="ECO:0000313" key="3">
    <source>
        <dbReference type="Proteomes" id="UP000031829"/>
    </source>
</evidence>
<organism evidence="2 3">
    <name type="scientific">Priestia megaterium (strain ATCC 14581 / DSM 32 / CCUG 1817 / JCM 2506 / NBRC 15308 / NCIMB 9376 / NCTC 10342 / NRRL B-14308 / VKM B-512 / Ford 19)</name>
    <name type="common">Bacillus megaterium</name>
    <dbReference type="NCBI Taxonomy" id="1348623"/>
    <lineage>
        <taxon>Bacteria</taxon>
        <taxon>Bacillati</taxon>
        <taxon>Bacillota</taxon>
        <taxon>Bacilli</taxon>
        <taxon>Bacillales</taxon>
        <taxon>Bacillaceae</taxon>
        <taxon>Priestia</taxon>
    </lineage>
</organism>